<keyword evidence="6" id="KW-1185">Reference proteome</keyword>
<proteinExistence type="predicted"/>
<dbReference type="AlphaFoldDB" id="A0A4R3LKF5"/>
<evidence type="ECO:0000313" key="5">
    <source>
        <dbReference type="EMBL" id="TCT00351.1"/>
    </source>
</evidence>
<evidence type="ECO:0000259" key="4">
    <source>
        <dbReference type="PROSITE" id="PS50930"/>
    </source>
</evidence>
<feature type="domain" description="HTH LytTR-type" evidence="4">
    <location>
        <begin position="173"/>
        <end position="276"/>
    </location>
</feature>
<feature type="domain" description="Response regulatory" evidence="3">
    <location>
        <begin position="11"/>
        <end position="124"/>
    </location>
</feature>
<dbReference type="Gene3D" id="2.40.50.1020">
    <property type="entry name" value="LytTr DNA-binding domain"/>
    <property type="match status" value="1"/>
</dbReference>
<keyword evidence="1" id="KW-0902">Two-component regulatory system</keyword>
<organism evidence="5 6">
    <name type="scientific">Pseudofulvimonas gallinarii</name>
    <dbReference type="NCBI Taxonomy" id="634155"/>
    <lineage>
        <taxon>Bacteria</taxon>
        <taxon>Pseudomonadati</taxon>
        <taxon>Pseudomonadota</taxon>
        <taxon>Gammaproteobacteria</taxon>
        <taxon>Lysobacterales</taxon>
        <taxon>Rhodanobacteraceae</taxon>
        <taxon>Pseudofulvimonas</taxon>
    </lineage>
</organism>
<dbReference type="SUPFAM" id="SSF52172">
    <property type="entry name" value="CheY-like"/>
    <property type="match status" value="1"/>
</dbReference>
<dbReference type="Proteomes" id="UP000294599">
    <property type="component" value="Unassembled WGS sequence"/>
</dbReference>
<protein>
    <submittedName>
        <fullName evidence="5">LytTR family two component transcriptional regulator</fullName>
    </submittedName>
</protein>
<sequence length="276" mass="30839">MMAVMSDQTLRTLIVDDEPLARRGLRLRLAGETDIDIIGECTNGEEAVRVIAAEKPDLVFLDVQMPGLDGFGVLRRLPLSNLPMVVFVTAFDHYAIGAFEASAVDYLLKPVEEARLSQALFRVREQAQARAASEQRDQLLELLGSVTGRPELSLEDALAAGAALPDSRRPVRLAIRDGGKTVLVEETDIDWIDAAGDYMCIHAKGDTHILRGTLRELEAKLDADRFARIHRSTIVNIARVRELRPHINGEYFLTLDGGHEVKLSRSYRDQLRRFRD</sequence>
<name>A0A4R3LKF5_9GAMM</name>
<dbReference type="SMART" id="SM00850">
    <property type="entry name" value="LytTR"/>
    <property type="match status" value="1"/>
</dbReference>
<dbReference type="InterPro" id="IPR011006">
    <property type="entry name" value="CheY-like_superfamily"/>
</dbReference>
<dbReference type="Pfam" id="PF04397">
    <property type="entry name" value="LytTR"/>
    <property type="match status" value="1"/>
</dbReference>
<reference evidence="5 6" key="1">
    <citation type="submission" date="2019-03" db="EMBL/GenBank/DDBJ databases">
        <title>Genomic Encyclopedia of Type Strains, Phase IV (KMG-IV): sequencing the most valuable type-strain genomes for metagenomic binning, comparative biology and taxonomic classification.</title>
        <authorList>
            <person name="Goeker M."/>
        </authorList>
    </citation>
    <scope>NUCLEOTIDE SEQUENCE [LARGE SCALE GENOMIC DNA]</scope>
    <source>
        <strain evidence="5 6">DSM 21944</strain>
    </source>
</reference>
<dbReference type="PROSITE" id="PS50930">
    <property type="entry name" value="HTH_LYTTR"/>
    <property type="match status" value="1"/>
</dbReference>
<keyword evidence="2" id="KW-0597">Phosphoprotein</keyword>
<comment type="caution">
    <text evidence="5">The sequence shown here is derived from an EMBL/GenBank/DDBJ whole genome shotgun (WGS) entry which is preliminary data.</text>
</comment>
<dbReference type="InterPro" id="IPR001789">
    <property type="entry name" value="Sig_transdc_resp-reg_receiver"/>
</dbReference>
<dbReference type="PANTHER" id="PTHR37299">
    <property type="entry name" value="TRANSCRIPTIONAL REGULATOR-RELATED"/>
    <property type="match status" value="1"/>
</dbReference>
<evidence type="ECO:0000313" key="6">
    <source>
        <dbReference type="Proteomes" id="UP000294599"/>
    </source>
</evidence>
<dbReference type="PROSITE" id="PS50110">
    <property type="entry name" value="RESPONSE_REGULATORY"/>
    <property type="match status" value="1"/>
</dbReference>
<dbReference type="GO" id="GO:0003677">
    <property type="term" value="F:DNA binding"/>
    <property type="evidence" value="ECO:0007669"/>
    <property type="project" value="InterPro"/>
</dbReference>
<dbReference type="GO" id="GO:0000156">
    <property type="term" value="F:phosphorelay response regulator activity"/>
    <property type="evidence" value="ECO:0007669"/>
    <property type="project" value="InterPro"/>
</dbReference>
<dbReference type="EMBL" id="SMAF01000003">
    <property type="protein sequence ID" value="TCT00351.1"/>
    <property type="molecule type" value="Genomic_DNA"/>
</dbReference>
<dbReference type="InterPro" id="IPR007492">
    <property type="entry name" value="LytTR_DNA-bd_dom"/>
</dbReference>
<gene>
    <name evidence="5" type="ORF">EDC25_103119</name>
</gene>
<dbReference type="Gene3D" id="3.40.50.2300">
    <property type="match status" value="1"/>
</dbReference>
<dbReference type="Pfam" id="PF00072">
    <property type="entry name" value="Response_reg"/>
    <property type="match status" value="1"/>
</dbReference>
<dbReference type="PANTHER" id="PTHR37299:SF1">
    <property type="entry name" value="STAGE 0 SPORULATION PROTEIN A HOMOLOG"/>
    <property type="match status" value="1"/>
</dbReference>
<accession>A0A4R3LKF5</accession>
<dbReference type="SMART" id="SM00448">
    <property type="entry name" value="REC"/>
    <property type="match status" value="1"/>
</dbReference>
<evidence type="ECO:0000256" key="2">
    <source>
        <dbReference type="PROSITE-ProRule" id="PRU00169"/>
    </source>
</evidence>
<evidence type="ECO:0000259" key="3">
    <source>
        <dbReference type="PROSITE" id="PS50110"/>
    </source>
</evidence>
<evidence type="ECO:0000256" key="1">
    <source>
        <dbReference type="ARBA" id="ARBA00023012"/>
    </source>
</evidence>
<feature type="modified residue" description="4-aspartylphosphate" evidence="2">
    <location>
        <position position="62"/>
    </location>
</feature>
<dbReference type="InterPro" id="IPR046947">
    <property type="entry name" value="LytR-like"/>
</dbReference>